<dbReference type="SUPFAM" id="SSF53822">
    <property type="entry name" value="Periplasmic binding protein-like I"/>
    <property type="match status" value="1"/>
</dbReference>
<dbReference type="CDD" id="cd01575">
    <property type="entry name" value="PBP1_GntR"/>
    <property type="match status" value="1"/>
</dbReference>
<dbReference type="Pfam" id="PF00356">
    <property type="entry name" value="LacI"/>
    <property type="match status" value="1"/>
</dbReference>
<dbReference type="Gene3D" id="1.10.260.40">
    <property type="entry name" value="lambda repressor-like DNA-binding domains"/>
    <property type="match status" value="1"/>
</dbReference>
<proteinExistence type="predicted"/>
<organism evidence="5 6">
    <name type="scientific">Muricoccus pecuniae</name>
    <dbReference type="NCBI Taxonomy" id="693023"/>
    <lineage>
        <taxon>Bacteria</taxon>
        <taxon>Pseudomonadati</taxon>
        <taxon>Pseudomonadota</taxon>
        <taxon>Alphaproteobacteria</taxon>
        <taxon>Acetobacterales</taxon>
        <taxon>Roseomonadaceae</taxon>
        <taxon>Muricoccus</taxon>
    </lineage>
</organism>
<dbReference type="InterPro" id="IPR010982">
    <property type="entry name" value="Lambda_DNA-bd_dom_sf"/>
</dbReference>
<dbReference type="InterPro" id="IPR046335">
    <property type="entry name" value="LacI/GalR-like_sensor"/>
</dbReference>
<sequence length="334" mass="34846">MSDVARMAGVSMMTVSRAYQESGRVSAAARARIAAAAAELGYVPNRAAAQLSSRRSRVIAATIASLSEVQFGNALEGLSGALRRAGYQLLIAECGPSEEEERRAVATVLGYRPDGLVAIGVEHGAASRRMIRGAGIPVVEAWNLDIPAMDMAAGFSDRLAARRMVEHLLATGRRRIGYADYPGPAMRRFAERRRGFEEAMREAGLDATLIHEEGSGPAGLAQGRAAVRALMARDPGMDALFCVTDFVAAGAVLEAVAQGWDVPGRLGVSGFGDFDLAAEIPPGITTISINPRGIGGAAAEMVLARIAETAGAAAGAVVGQKRDLGFELVRRGSA</sequence>
<dbReference type="PROSITE" id="PS50932">
    <property type="entry name" value="HTH_LACI_2"/>
    <property type="match status" value="1"/>
</dbReference>
<evidence type="ECO:0000256" key="3">
    <source>
        <dbReference type="ARBA" id="ARBA00023163"/>
    </source>
</evidence>
<protein>
    <submittedName>
        <fullName evidence="5">LacI family gluconate utilization system Gnt-I transcriptional repressor</fullName>
    </submittedName>
</protein>
<dbReference type="Gene3D" id="3.40.50.2300">
    <property type="match status" value="2"/>
</dbReference>
<keyword evidence="1" id="KW-0805">Transcription regulation</keyword>
<feature type="domain" description="HTH lacI-type" evidence="4">
    <location>
        <begin position="1"/>
        <end position="53"/>
    </location>
</feature>
<evidence type="ECO:0000259" key="4">
    <source>
        <dbReference type="PROSITE" id="PS50932"/>
    </source>
</evidence>
<dbReference type="EMBL" id="JACIJD010000004">
    <property type="protein sequence ID" value="MBB5693167.1"/>
    <property type="molecule type" value="Genomic_DNA"/>
</dbReference>
<evidence type="ECO:0000313" key="6">
    <source>
        <dbReference type="Proteomes" id="UP000580654"/>
    </source>
</evidence>
<dbReference type="SUPFAM" id="SSF47413">
    <property type="entry name" value="lambda repressor-like DNA-binding domains"/>
    <property type="match status" value="1"/>
</dbReference>
<keyword evidence="3" id="KW-0804">Transcription</keyword>
<dbReference type="Pfam" id="PF13377">
    <property type="entry name" value="Peripla_BP_3"/>
    <property type="match status" value="1"/>
</dbReference>
<dbReference type="InterPro" id="IPR028082">
    <property type="entry name" value="Peripla_BP_I"/>
</dbReference>
<dbReference type="InterPro" id="IPR000843">
    <property type="entry name" value="HTH_LacI"/>
</dbReference>
<dbReference type="Proteomes" id="UP000580654">
    <property type="component" value="Unassembled WGS sequence"/>
</dbReference>
<evidence type="ECO:0000256" key="2">
    <source>
        <dbReference type="ARBA" id="ARBA00023125"/>
    </source>
</evidence>
<keyword evidence="2" id="KW-0238">DNA-binding</keyword>
<evidence type="ECO:0000256" key="1">
    <source>
        <dbReference type="ARBA" id="ARBA00023015"/>
    </source>
</evidence>
<evidence type="ECO:0000313" key="5">
    <source>
        <dbReference type="EMBL" id="MBB5693167.1"/>
    </source>
</evidence>
<dbReference type="PANTHER" id="PTHR30146:SF33">
    <property type="entry name" value="TRANSCRIPTIONAL REGULATOR"/>
    <property type="match status" value="1"/>
</dbReference>
<comment type="caution">
    <text evidence="5">The sequence shown here is derived from an EMBL/GenBank/DDBJ whole genome shotgun (WGS) entry which is preliminary data.</text>
</comment>
<accession>A0A840Y9X8</accession>
<dbReference type="PANTHER" id="PTHR30146">
    <property type="entry name" value="LACI-RELATED TRANSCRIPTIONAL REPRESSOR"/>
    <property type="match status" value="1"/>
</dbReference>
<gene>
    <name evidence="5" type="ORF">FHS87_001193</name>
</gene>
<dbReference type="GO" id="GO:0003700">
    <property type="term" value="F:DNA-binding transcription factor activity"/>
    <property type="evidence" value="ECO:0007669"/>
    <property type="project" value="TreeGrafter"/>
</dbReference>
<name>A0A840Y9X8_9PROT</name>
<dbReference type="AlphaFoldDB" id="A0A840Y9X8"/>
<dbReference type="RefSeq" id="WP_184514885.1">
    <property type="nucleotide sequence ID" value="NZ_JACIJD010000004.1"/>
</dbReference>
<reference evidence="5 6" key="1">
    <citation type="submission" date="2020-08" db="EMBL/GenBank/DDBJ databases">
        <title>Genomic Encyclopedia of Type Strains, Phase IV (KMG-IV): sequencing the most valuable type-strain genomes for metagenomic binning, comparative biology and taxonomic classification.</title>
        <authorList>
            <person name="Goeker M."/>
        </authorList>
    </citation>
    <scope>NUCLEOTIDE SEQUENCE [LARGE SCALE GENOMIC DNA]</scope>
    <source>
        <strain evidence="5 6">DSM 25622</strain>
    </source>
</reference>
<dbReference type="SMART" id="SM00354">
    <property type="entry name" value="HTH_LACI"/>
    <property type="match status" value="1"/>
</dbReference>
<dbReference type="GO" id="GO:0000976">
    <property type="term" value="F:transcription cis-regulatory region binding"/>
    <property type="evidence" value="ECO:0007669"/>
    <property type="project" value="TreeGrafter"/>
</dbReference>
<dbReference type="CDD" id="cd01392">
    <property type="entry name" value="HTH_LacI"/>
    <property type="match status" value="1"/>
</dbReference>
<keyword evidence="6" id="KW-1185">Reference proteome</keyword>